<reference evidence="1 2" key="1">
    <citation type="submission" date="2020-05" db="EMBL/GenBank/DDBJ databases">
        <title>Whole genome shotgun sequence of Streptomyces microflavus NBRC 13062.</title>
        <authorList>
            <person name="Komaki H."/>
            <person name="Tamura T."/>
        </authorList>
    </citation>
    <scope>NUCLEOTIDE SEQUENCE [LARGE SCALE GENOMIC DNA]</scope>
    <source>
        <strain evidence="1 2">NBRC 13062</strain>
    </source>
</reference>
<proteinExistence type="predicted"/>
<organism evidence="1 2">
    <name type="scientific">Streptomyces microflavus</name>
    <name type="common">Streptomyces lipmanii</name>
    <dbReference type="NCBI Taxonomy" id="1919"/>
    <lineage>
        <taxon>Bacteria</taxon>
        <taxon>Bacillati</taxon>
        <taxon>Actinomycetota</taxon>
        <taxon>Actinomycetes</taxon>
        <taxon>Kitasatosporales</taxon>
        <taxon>Streptomycetaceae</taxon>
        <taxon>Streptomyces</taxon>
    </lineage>
</organism>
<name>A0A7J0CZT4_STRMI</name>
<comment type="caution">
    <text evidence="1">The sequence shown here is derived from an EMBL/GenBank/DDBJ whole genome shotgun (WGS) entry which is preliminary data.</text>
</comment>
<protein>
    <submittedName>
        <fullName evidence="1">Uncharacterized protein</fullName>
    </submittedName>
</protein>
<dbReference type="RefSeq" id="WP_158706482.1">
    <property type="nucleotide sequence ID" value="NZ_BMUG01000006.1"/>
</dbReference>
<sequence>MGKSARVLGEEFGRTAREMNALLKEYGYLDGNPGAYGITEKGQQYAKEQYHSRGTGGYAQYNRNWETRTWSEDTVAALRADMEANPGGFDDGGSPAEEEAIFGPEPIVDDSRDGGDDDPQLSWKELAIGGAVVGAIFIAPHVKPFWDNKVKPVARKLRDRLAKQETTEPTES</sequence>
<evidence type="ECO:0000313" key="1">
    <source>
        <dbReference type="EMBL" id="GFN08000.1"/>
    </source>
</evidence>
<accession>A0A7J0CZT4</accession>
<dbReference type="Proteomes" id="UP000498740">
    <property type="component" value="Unassembled WGS sequence"/>
</dbReference>
<evidence type="ECO:0000313" key="2">
    <source>
        <dbReference type="Proteomes" id="UP000498740"/>
    </source>
</evidence>
<gene>
    <name evidence="1" type="ORF">Smic_65560</name>
</gene>
<dbReference type="AlphaFoldDB" id="A0A7J0CZT4"/>
<dbReference type="EMBL" id="BLWD01000001">
    <property type="protein sequence ID" value="GFN08000.1"/>
    <property type="molecule type" value="Genomic_DNA"/>
</dbReference>